<sequence length="449" mass="50951">MTARQTTVRTVLFLQGPPSLFLRDLAVVLARRGHRTCRINLNLGDWLFWPRRGAVNYRGRLRDWRAFLTDYVSRHGVTDIVYYADRLPYHVIAGEVGRAGGINVIALEFGYLRPDWITLERNGMSAYSHFPADPQVIRELGKDLVAPSAASLYSFPHAKEAFCEVLYNLTSYFGRPFYPHYYADRIYNPVIEYISHIPRILSTRGNQRRSHKVLHELVDRGTPYYLFALQIDADYQLRANAPFRRQADAVKLAISSFAKHAPKDTVLLFKQHPLDNAMTHWKSRIHRLARRYKVPERVRFVRAGDLRDQLTHARGTVLINSTVGIHALKHGCPVKTLGVAIYDMPGLTFQGPLDDFWTKADKPDPDLCHALVAVMANTIQVRGNFYSRAGRNAGARAAAERIARGCINEPGALVEKPPRLARARRMGLQPADDLGRQNPQRGLIEPDQA</sequence>
<reference evidence="2 3" key="1">
    <citation type="submission" date="2018-04" db="EMBL/GenBank/DDBJ databases">
        <title>Genomic Encyclopedia of Archaeal and Bacterial Type Strains, Phase II (KMG-II): from individual species to whole genera.</title>
        <authorList>
            <person name="Goeker M."/>
        </authorList>
    </citation>
    <scope>NUCLEOTIDE SEQUENCE [LARGE SCALE GENOMIC DNA]</scope>
    <source>
        <strain evidence="2 3">DSM 23382</strain>
    </source>
</reference>
<dbReference type="GO" id="GO:0000271">
    <property type="term" value="P:polysaccharide biosynthetic process"/>
    <property type="evidence" value="ECO:0007669"/>
    <property type="project" value="InterPro"/>
</dbReference>
<protein>
    <submittedName>
        <fullName evidence="2">Capsular polysaccharide export protein</fullName>
    </submittedName>
</protein>
<feature type="region of interest" description="Disordered" evidence="1">
    <location>
        <begin position="427"/>
        <end position="449"/>
    </location>
</feature>
<evidence type="ECO:0000313" key="2">
    <source>
        <dbReference type="EMBL" id="PTW60955.1"/>
    </source>
</evidence>
<keyword evidence="3" id="KW-1185">Reference proteome</keyword>
<dbReference type="AlphaFoldDB" id="A0A2T5VB29"/>
<name>A0A2T5VB29_9HYPH</name>
<proteinExistence type="predicted"/>
<dbReference type="GO" id="GO:0015774">
    <property type="term" value="P:polysaccharide transport"/>
    <property type="evidence" value="ECO:0007669"/>
    <property type="project" value="InterPro"/>
</dbReference>
<dbReference type="InterPro" id="IPR007833">
    <property type="entry name" value="Capsule_polysaccharide_synth"/>
</dbReference>
<comment type="caution">
    <text evidence="2">The sequence shown here is derived from an EMBL/GenBank/DDBJ whole genome shotgun (WGS) entry which is preliminary data.</text>
</comment>
<evidence type="ECO:0000256" key="1">
    <source>
        <dbReference type="SAM" id="MobiDB-lite"/>
    </source>
</evidence>
<organism evidence="2 3">
    <name type="scientific">Breoghania corrubedonensis</name>
    <dbReference type="NCBI Taxonomy" id="665038"/>
    <lineage>
        <taxon>Bacteria</taxon>
        <taxon>Pseudomonadati</taxon>
        <taxon>Pseudomonadota</taxon>
        <taxon>Alphaproteobacteria</taxon>
        <taxon>Hyphomicrobiales</taxon>
        <taxon>Stappiaceae</taxon>
        <taxon>Breoghania</taxon>
    </lineage>
</organism>
<evidence type="ECO:0000313" key="3">
    <source>
        <dbReference type="Proteomes" id="UP000244081"/>
    </source>
</evidence>
<accession>A0A2T5VB29</accession>
<dbReference type="EMBL" id="QAYG01000003">
    <property type="protein sequence ID" value="PTW60955.1"/>
    <property type="molecule type" value="Genomic_DNA"/>
</dbReference>
<dbReference type="CDD" id="cd16441">
    <property type="entry name" value="beta_Kdo_transferase_KpsS"/>
    <property type="match status" value="1"/>
</dbReference>
<dbReference type="Proteomes" id="UP000244081">
    <property type="component" value="Unassembled WGS sequence"/>
</dbReference>
<dbReference type="Pfam" id="PF05159">
    <property type="entry name" value="Capsule_synth"/>
    <property type="match status" value="1"/>
</dbReference>
<gene>
    <name evidence="2" type="ORF">C8N35_103136</name>
</gene>
<dbReference type="RefSeq" id="WP_107989778.1">
    <property type="nucleotide sequence ID" value="NZ_QAYG01000003.1"/>
</dbReference>
<dbReference type="OrthoDB" id="9794206at2"/>